<dbReference type="EMBL" id="CACVKT020008982">
    <property type="protein sequence ID" value="CAC5419079.1"/>
    <property type="molecule type" value="Genomic_DNA"/>
</dbReference>
<keyword evidence="1" id="KW-0472">Membrane</keyword>
<keyword evidence="3" id="KW-1185">Reference proteome</keyword>
<reference evidence="2 3" key="1">
    <citation type="submission" date="2020-06" db="EMBL/GenBank/DDBJ databases">
        <authorList>
            <person name="Li R."/>
            <person name="Bekaert M."/>
        </authorList>
    </citation>
    <scope>NUCLEOTIDE SEQUENCE [LARGE SCALE GENOMIC DNA]</scope>
    <source>
        <strain evidence="3">wild</strain>
    </source>
</reference>
<dbReference type="AlphaFoldDB" id="A0A6J8EE99"/>
<accession>A0A6J8EE99</accession>
<organism evidence="2 3">
    <name type="scientific">Mytilus coruscus</name>
    <name type="common">Sea mussel</name>
    <dbReference type="NCBI Taxonomy" id="42192"/>
    <lineage>
        <taxon>Eukaryota</taxon>
        <taxon>Metazoa</taxon>
        <taxon>Spiralia</taxon>
        <taxon>Lophotrochozoa</taxon>
        <taxon>Mollusca</taxon>
        <taxon>Bivalvia</taxon>
        <taxon>Autobranchia</taxon>
        <taxon>Pteriomorphia</taxon>
        <taxon>Mytilida</taxon>
        <taxon>Mytiloidea</taxon>
        <taxon>Mytilidae</taxon>
        <taxon>Mytilinae</taxon>
        <taxon>Mytilus</taxon>
    </lineage>
</organism>
<feature type="transmembrane region" description="Helical" evidence="1">
    <location>
        <begin position="189"/>
        <end position="210"/>
    </location>
</feature>
<dbReference type="Proteomes" id="UP000507470">
    <property type="component" value="Unassembled WGS sequence"/>
</dbReference>
<evidence type="ECO:0000313" key="2">
    <source>
        <dbReference type="EMBL" id="CAC5419079.1"/>
    </source>
</evidence>
<evidence type="ECO:0000313" key="3">
    <source>
        <dbReference type="Proteomes" id="UP000507470"/>
    </source>
</evidence>
<gene>
    <name evidence="2" type="ORF">MCOR_51467</name>
</gene>
<sequence length="299" mass="34111">MLKKFIRDLVIHFQSSNLKKTFVLRLYKKVVENIKNIIASPEEMHYIVGDLGYGTWTTAIFNCAVGYTYGSHVKHNSTYDDYWLRHFMYEEDQGSTQCVAITWDNISRSLTYQFRPCSNRLPGVCKDKSDSSYGSYASTQIPVEFNDSQFPTHTTQLAFGRPLLSSSNISDERRHEERTRRKLDLCIEITAGGAAFFATITIILLIVIYIQRRKLMKAAFTSLTARRDQNNYNEIPHQMLDSITGQYHEVLPLSEISASGCQSTVQQNIDQIQHTDTSGYLIPSSMLRGSGDHYQSIAD</sequence>
<name>A0A6J8EE99_MYTCO</name>
<keyword evidence="1" id="KW-1133">Transmembrane helix</keyword>
<protein>
    <submittedName>
        <fullName evidence="2">Uncharacterized protein</fullName>
    </submittedName>
</protein>
<keyword evidence="1" id="KW-0812">Transmembrane</keyword>
<evidence type="ECO:0000256" key="1">
    <source>
        <dbReference type="SAM" id="Phobius"/>
    </source>
</evidence>
<proteinExistence type="predicted"/>